<evidence type="ECO:0000313" key="18">
    <source>
        <dbReference type="Proteomes" id="UP000515158"/>
    </source>
</evidence>
<dbReference type="GO" id="GO:0015031">
    <property type="term" value="P:protein transport"/>
    <property type="evidence" value="ECO:0007669"/>
    <property type="project" value="UniProtKB-KW"/>
</dbReference>
<dbReference type="InterPro" id="IPR015943">
    <property type="entry name" value="WD40/YVTN_repeat-like_dom_sf"/>
</dbReference>
<dbReference type="GO" id="GO:0045159">
    <property type="term" value="F:myosin II binding"/>
    <property type="evidence" value="ECO:0007669"/>
    <property type="project" value="TreeGrafter"/>
</dbReference>
<evidence type="ECO:0000256" key="5">
    <source>
        <dbReference type="ARBA" id="ARBA00022475"/>
    </source>
</evidence>
<dbReference type="PANTHER" id="PTHR10241:SF25">
    <property type="entry name" value="TOMOSYN, ISOFORM C"/>
    <property type="match status" value="1"/>
</dbReference>
<evidence type="ECO:0000256" key="9">
    <source>
        <dbReference type="ARBA" id="ARBA00022737"/>
    </source>
</evidence>
<dbReference type="GO" id="GO:0005886">
    <property type="term" value="C:plasma membrane"/>
    <property type="evidence" value="ECO:0007669"/>
    <property type="project" value="UniProtKB-SubCell"/>
</dbReference>
<keyword evidence="6" id="KW-0268">Exocytosis</keyword>
<dbReference type="FunFam" id="2.130.10.10:FF:000521">
    <property type="entry name" value="syntaxin-binding protein 5-like isoform X1"/>
    <property type="match status" value="1"/>
</dbReference>
<feature type="region of interest" description="Disordered" evidence="16">
    <location>
        <begin position="537"/>
        <end position="568"/>
    </location>
</feature>
<evidence type="ECO:0000256" key="15">
    <source>
        <dbReference type="PROSITE-ProRule" id="PRU00290"/>
    </source>
</evidence>
<feature type="region of interest" description="Disordered" evidence="16">
    <location>
        <begin position="927"/>
        <end position="951"/>
    </location>
</feature>
<dbReference type="SMART" id="SM00320">
    <property type="entry name" value="WD40"/>
    <property type="match status" value="7"/>
</dbReference>
<feature type="compositionally biased region" description="Polar residues" evidence="16">
    <location>
        <begin position="689"/>
        <end position="704"/>
    </location>
</feature>
<dbReference type="GO" id="GO:0005096">
    <property type="term" value="F:GTPase activator activity"/>
    <property type="evidence" value="ECO:0007669"/>
    <property type="project" value="TreeGrafter"/>
</dbReference>
<dbReference type="Gene3D" id="2.130.10.10">
    <property type="entry name" value="YVTN repeat-like/Quinoprotein amine dehydrogenase"/>
    <property type="match status" value="3"/>
</dbReference>
<evidence type="ECO:0000256" key="16">
    <source>
        <dbReference type="SAM" id="MobiDB-lite"/>
    </source>
</evidence>
<evidence type="ECO:0000259" key="17">
    <source>
        <dbReference type="PROSITE" id="PS50892"/>
    </source>
</evidence>
<feature type="compositionally biased region" description="Polar residues" evidence="16">
    <location>
        <begin position="817"/>
        <end position="858"/>
    </location>
</feature>
<dbReference type="SUPFAM" id="SSF58038">
    <property type="entry name" value="SNARE fusion complex"/>
    <property type="match status" value="1"/>
</dbReference>
<dbReference type="FunFam" id="1.20.5.110:FF:000001">
    <property type="entry name" value="syntaxin-binding protein 5 isoform X1"/>
    <property type="match status" value="1"/>
</dbReference>
<dbReference type="PROSITE" id="PS50082">
    <property type="entry name" value="WD_REPEATS_2"/>
    <property type="match status" value="1"/>
</dbReference>
<dbReference type="GO" id="GO:0006887">
    <property type="term" value="P:exocytosis"/>
    <property type="evidence" value="ECO:0007669"/>
    <property type="project" value="UniProtKB-KW"/>
</dbReference>
<keyword evidence="8 14" id="KW-0853">WD repeat</keyword>
<keyword evidence="7" id="KW-0963">Cytoplasm</keyword>
<feature type="domain" description="V-SNARE coiled-coil homology" evidence="17">
    <location>
        <begin position="1349"/>
        <end position="1409"/>
    </location>
</feature>
<dbReference type="GO" id="GO:0031201">
    <property type="term" value="C:SNARE complex"/>
    <property type="evidence" value="ECO:0007669"/>
    <property type="project" value="TreeGrafter"/>
</dbReference>
<comment type="subcellular location">
    <subcellularLocation>
        <location evidence="1">Cell membrane</location>
        <topology evidence="1">Peripheral membrane protein</topology>
    </subcellularLocation>
    <subcellularLocation>
        <location evidence="2">Cytoplasm</location>
    </subcellularLocation>
</comment>
<evidence type="ECO:0000256" key="1">
    <source>
        <dbReference type="ARBA" id="ARBA00004202"/>
    </source>
</evidence>
<dbReference type="SUPFAM" id="SSF50978">
    <property type="entry name" value="WD40 repeat-like"/>
    <property type="match status" value="1"/>
</dbReference>
<reference evidence="19" key="1">
    <citation type="submission" date="2025-08" db="UniProtKB">
        <authorList>
            <consortium name="RefSeq"/>
        </authorList>
    </citation>
    <scope>IDENTIFICATION</scope>
    <source>
        <tissue evidence="19">Total insect</tissue>
    </source>
</reference>
<dbReference type="InterPro" id="IPR013577">
    <property type="entry name" value="LLGL2"/>
</dbReference>
<feature type="region of interest" description="Disordered" evidence="16">
    <location>
        <begin position="817"/>
        <end position="892"/>
    </location>
</feature>
<dbReference type="FunCoup" id="A0A6P9A780">
    <property type="interactions" value="1134"/>
</dbReference>
<keyword evidence="9" id="KW-0677">Repeat</keyword>
<evidence type="ECO:0000256" key="4">
    <source>
        <dbReference type="ARBA" id="ARBA00022448"/>
    </source>
</evidence>
<evidence type="ECO:0000256" key="8">
    <source>
        <dbReference type="ARBA" id="ARBA00022574"/>
    </source>
</evidence>
<dbReference type="InParanoid" id="A0A6P9A780"/>
<dbReference type="KEGG" id="tpal:117652809"/>
<keyword evidence="11 15" id="KW-0175">Coiled coil</keyword>
<dbReference type="GeneID" id="117652809"/>
<protein>
    <recommendedName>
        <fullName evidence="13">Syntaxin-binding protein 5-like</fullName>
    </recommendedName>
</protein>
<keyword evidence="12" id="KW-0472">Membrane</keyword>
<organism evidence="19">
    <name type="scientific">Thrips palmi</name>
    <name type="common">Melon thrips</name>
    <dbReference type="NCBI Taxonomy" id="161013"/>
    <lineage>
        <taxon>Eukaryota</taxon>
        <taxon>Metazoa</taxon>
        <taxon>Ecdysozoa</taxon>
        <taxon>Arthropoda</taxon>
        <taxon>Hexapoda</taxon>
        <taxon>Insecta</taxon>
        <taxon>Pterygota</taxon>
        <taxon>Neoptera</taxon>
        <taxon>Paraneoptera</taxon>
        <taxon>Thysanoptera</taxon>
        <taxon>Terebrantia</taxon>
        <taxon>Thripoidea</taxon>
        <taxon>Thripidae</taxon>
        <taxon>Thrips</taxon>
    </lineage>
</organism>
<feature type="repeat" description="WD" evidence="14">
    <location>
        <begin position="438"/>
        <end position="463"/>
    </location>
</feature>
<dbReference type="PRINTS" id="PR00962">
    <property type="entry name" value="LETHAL2GIANT"/>
</dbReference>
<dbReference type="GO" id="GO:0006893">
    <property type="term" value="P:Golgi to plasma membrane transport"/>
    <property type="evidence" value="ECO:0007669"/>
    <property type="project" value="TreeGrafter"/>
</dbReference>
<comment type="similarity">
    <text evidence="3">Belongs to the WD repeat L(2)GL family.</text>
</comment>
<keyword evidence="10" id="KW-0653">Protein transport</keyword>
<evidence type="ECO:0000256" key="6">
    <source>
        <dbReference type="ARBA" id="ARBA00022483"/>
    </source>
</evidence>
<dbReference type="Proteomes" id="UP000515158">
    <property type="component" value="Unplaced"/>
</dbReference>
<keyword evidence="18" id="KW-1185">Reference proteome</keyword>
<dbReference type="CTD" id="32217"/>
<dbReference type="CDD" id="cd15873">
    <property type="entry name" value="R-SNARE_STXBP5_6"/>
    <property type="match status" value="1"/>
</dbReference>
<evidence type="ECO:0000256" key="13">
    <source>
        <dbReference type="ARBA" id="ARBA00067543"/>
    </source>
</evidence>
<feature type="region of interest" description="Disordered" evidence="16">
    <location>
        <begin position="647"/>
        <end position="799"/>
    </location>
</feature>
<dbReference type="Pfam" id="PF08366">
    <property type="entry name" value="LLGL"/>
    <property type="match status" value="1"/>
</dbReference>
<evidence type="ECO:0000256" key="10">
    <source>
        <dbReference type="ARBA" id="ARBA00022927"/>
    </source>
</evidence>
<proteinExistence type="inferred from homology"/>
<evidence type="ECO:0000256" key="14">
    <source>
        <dbReference type="PROSITE-ProRule" id="PRU00221"/>
    </source>
</evidence>
<keyword evidence="4" id="KW-0813">Transport</keyword>
<dbReference type="PANTHER" id="PTHR10241">
    <property type="entry name" value="LETHAL 2 GIANT LARVAE PROTEIN"/>
    <property type="match status" value="1"/>
</dbReference>
<sequence length="1414" mass="154867">MKKFTFKGVLDGFRSSVSQQARADQEIAETLRPDNFQVAKTFRHGFPYQPTAMAFDPVQRLLAVGTKSGLLRIVGRPGVDTSMRHETDAAVIQLQFLVNEGALLSATADDSIHLWNFRQKKPEVVHSLKFQKEKITYMHLPLQSKWLYVGTERGNIHIVNIEAFVVSGYVINWNKAIEVSRKTHPGPVVHLSDCPIDPSKLLIGYESGQLALWDLKLKQAELRWHSTERLKSAGWHNDGKQFMCSHVDGSLTTWAVRPGPKPVNVLLPHAKPNKDGKLDACKPVDKVEWKVARTGETYVIFSGGLANDKSGRIPSITVVHGKNTTVLEMEHKVIDFITLCESPYASEPQEPYGIAVLLHNDLVVIDLNAQGFPCFENPYPMDLHESPVTCCTYLADCPSDLIPAFYSVGSRTHKRTGFTEREWPINGGEWSPTSCSYNEIILTGHADGSVRFWDASAGTLQVLYKLKTSKVFEKPQSRSVDGSDDDPLAIQLISLCPESRKLCVAGASSHVILFKFRKQESTSDTTTLEIPIVYEVTDEGPEGSPEAEYPPRPSLVSHRGESNDADGKKSSLEYALPLKVKPGPQKKPAGFQAHIVCITPWVNGEQPGQITALSINSSYGLMAYGNESGIAVVDIVQRTCVLSMGTPDLYGSADPYQRVPRSPKRGGQPAGPSDFTNPGAREDDPRCRSPSTDQTEQLADNVTTAPPPFLALSLPSPNKDKEERDSDSDPTSGNIAGSRTPAGPSGQPSPSGEASEEYFPEEDNLKRVSEPSSEPGGKPPPTASTALDPNRKRSHSWKGFSFKKQLSRVDIKLKQTFSNAPQTGQVPLGSSKQPSVTISYSAITPSQLSPVGTDSPPDSTEDLKEILTPESEDAPKSSTACPPSDDAGLFSPDEVSVEYGTEACECLSDSGMDTGSDADRVSRRPADLPLFDADGRPMRPPRRRESVMKKVTEKRDGRLLSVPNIKYHRSDHHHLRDLRRKDEASSSAPAFGGFIRRFNKLDSSFSRSRSSSMSSLENISAEAIQCLAFADSYTKKADPSAYPTLWVGTSLGSVLTLMITVPPGDARASQPVAITPCGTIFRLKGCILTMSFLDCNGALIPYSYEPWRDEHKEGRQKTPTKSGCNSRMSPTLGGASGVASDQFGDRQFVVLTSEKQARVVALPSHNCVYRQQITDGDGFVVKAEIISLKDSVCLIVYVSSGHIIAYSLPSLRPLVDIDFLPLADLSFQTTKQGIVDPMLSIWGQQMFVNEDTDQIARTFCFSNRGHGLFLSSPTEVQKFTVSAEFCASLAEMVGELFLPHDMPEPPKQSFLQGLFGGGVRNLDREELFGESSGRASRSIAKHIPGSATNLEGLKQNSSSAAGAISQAHMMAVERGDKLSQLEERTQRMMNEAENFSSSAHGLMLKYKDKKWYQL</sequence>
<evidence type="ECO:0000256" key="12">
    <source>
        <dbReference type="ARBA" id="ARBA00023136"/>
    </source>
</evidence>
<evidence type="ECO:0000256" key="11">
    <source>
        <dbReference type="ARBA" id="ARBA00023054"/>
    </source>
</evidence>
<gene>
    <name evidence="19" type="primary">LOC117652809</name>
</gene>
<evidence type="ECO:0000256" key="3">
    <source>
        <dbReference type="ARBA" id="ARBA00008070"/>
    </source>
</evidence>
<evidence type="ECO:0000313" key="19">
    <source>
        <dbReference type="RefSeq" id="XP_034253813.1"/>
    </source>
</evidence>
<feature type="compositionally biased region" description="Basic and acidic residues" evidence="16">
    <location>
        <begin position="933"/>
        <end position="951"/>
    </location>
</feature>
<dbReference type="InterPro" id="IPR042855">
    <property type="entry name" value="V_SNARE_CC"/>
</dbReference>
<dbReference type="InterPro" id="IPR000664">
    <property type="entry name" value="Lethal2_giant"/>
</dbReference>
<evidence type="ECO:0000256" key="7">
    <source>
        <dbReference type="ARBA" id="ARBA00022490"/>
    </source>
</evidence>
<keyword evidence="5" id="KW-1003">Cell membrane</keyword>
<dbReference type="Gene3D" id="1.20.5.110">
    <property type="match status" value="1"/>
</dbReference>
<feature type="compositionally biased region" description="Basic and acidic residues" evidence="16">
    <location>
        <begin position="558"/>
        <end position="568"/>
    </location>
</feature>
<name>A0A6P9A780_THRPL</name>
<dbReference type="RefSeq" id="XP_034253813.1">
    <property type="nucleotide sequence ID" value="XM_034397922.1"/>
</dbReference>
<dbReference type="OrthoDB" id="19944at2759"/>
<evidence type="ECO:0000256" key="2">
    <source>
        <dbReference type="ARBA" id="ARBA00004496"/>
    </source>
</evidence>
<dbReference type="GO" id="GO:0019905">
    <property type="term" value="F:syntaxin binding"/>
    <property type="evidence" value="ECO:0007669"/>
    <property type="project" value="TreeGrafter"/>
</dbReference>
<accession>A0A6P9A780</accession>
<dbReference type="PROSITE" id="PS50892">
    <property type="entry name" value="V_SNARE"/>
    <property type="match status" value="1"/>
</dbReference>
<dbReference type="InterPro" id="IPR036322">
    <property type="entry name" value="WD40_repeat_dom_sf"/>
</dbReference>
<feature type="compositionally biased region" description="Low complexity" evidence="16">
    <location>
        <begin position="741"/>
        <end position="753"/>
    </location>
</feature>
<dbReference type="InterPro" id="IPR001680">
    <property type="entry name" value="WD40_rpt"/>
</dbReference>